<reference evidence="3 5" key="1">
    <citation type="submission" date="2016-08" db="EMBL/GenBank/DDBJ databases">
        <authorList>
            <consortium name="Pathogen Informatics"/>
        </authorList>
    </citation>
    <scope>NUCLEOTIDE SEQUENCE [LARGE SCALE GENOMIC DNA]</scope>
    <source>
        <strain evidence="3 5">DK</strain>
    </source>
</reference>
<feature type="compositionally biased region" description="Basic and acidic residues" evidence="1">
    <location>
        <begin position="255"/>
        <end position="284"/>
    </location>
</feature>
<evidence type="ECO:0000313" key="4">
    <source>
        <dbReference type="EMBL" id="SCL89473.1"/>
    </source>
</evidence>
<sequence length="379" mass="43473">MTLNLCSAFKGIGELLPDSLSPENDDDSHSLYKIYCPTDSKTGNPECKTDGQRISAMFRYLLEYLFVNNDDNLKSENQNNEYSEYAILWLSNIIRHFNYKRTPHVRDFYATFIKDSDLYKDFHGKINEKNEIMKIQIGQMHNLYELLNILCNAITKYEENPSNCSECSKFTNKWEEKTKELVNKKTKFFEDENYCNALLTLKKAYEKFRSGSNNTSALPILNEIEGISDCNKLCEKANRSWKLIHVEVKDVVEEKKVSGNGESEQKTNEKGGKQLSEEKPKEKTSGVADGSNITLSYTGDVSQKHTTEIQVSPPKTELNTFLHKEYELIGIGGIVLLIPIISTLLYKYWLVGWRKKAERKKSVKKVINLAVGTNLPKQL</sequence>
<dbReference type="EMBL" id="FMIO01000286">
    <property type="protein sequence ID" value="SCL89473.1"/>
    <property type="molecule type" value="Genomic_DNA"/>
</dbReference>
<name>A0A1D3L7D1_PLACE</name>
<dbReference type="EMBL" id="FMIO01000038">
    <property type="protein sequence ID" value="SCL83933.1"/>
    <property type="molecule type" value="Genomic_DNA"/>
</dbReference>
<evidence type="ECO:0000313" key="5">
    <source>
        <dbReference type="Proteomes" id="UP000195879"/>
    </source>
</evidence>
<proteinExistence type="predicted"/>
<keyword evidence="2" id="KW-0472">Membrane</keyword>
<keyword evidence="2" id="KW-0812">Transmembrane</keyword>
<protein>
    <submittedName>
        <fullName evidence="3">CIR protein</fullName>
    </submittedName>
</protein>
<evidence type="ECO:0000256" key="2">
    <source>
        <dbReference type="SAM" id="Phobius"/>
    </source>
</evidence>
<accession>A0A1D3L7D1</accession>
<feature type="region of interest" description="Disordered" evidence="1">
    <location>
        <begin position="255"/>
        <end position="297"/>
    </location>
</feature>
<feature type="transmembrane region" description="Helical" evidence="2">
    <location>
        <begin position="328"/>
        <end position="351"/>
    </location>
</feature>
<evidence type="ECO:0000256" key="1">
    <source>
        <dbReference type="SAM" id="MobiDB-lite"/>
    </source>
</evidence>
<dbReference type="InterPro" id="IPR006477">
    <property type="entry name" value="Yir_bir_cir"/>
</dbReference>
<gene>
    <name evidence="3" type="ORF">PCHDK_000496600</name>
    <name evidence="4" type="ORF">PCHDK_000516700</name>
</gene>
<dbReference type="AlphaFoldDB" id="A0A1D3L7D1"/>
<evidence type="ECO:0000313" key="3">
    <source>
        <dbReference type="EMBL" id="SCL83933.1"/>
    </source>
</evidence>
<dbReference type="NCBIfam" id="TIGR01590">
    <property type="entry name" value="yir-bir-cir_Pla"/>
    <property type="match status" value="1"/>
</dbReference>
<organism evidence="3 5">
    <name type="scientific">Plasmodium chabaudi adami</name>
    <dbReference type="NCBI Taxonomy" id="5826"/>
    <lineage>
        <taxon>Eukaryota</taxon>
        <taxon>Sar</taxon>
        <taxon>Alveolata</taxon>
        <taxon>Apicomplexa</taxon>
        <taxon>Aconoidasida</taxon>
        <taxon>Haemosporida</taxon>
        <taxon>Plasmodiidae</taxon>
        <taxon>Plasmodium</taxon>
        <taxon>Plasmodium (Vinckeia)</taxon>
    </lineage>
</organism>
<dbReference type="Proteomes" id="UP000195879">
    <property type="component" value="Unassembled WGS sequence"/>
</dbReference>
<keyword evidence="2" id="KW-1133">Transmembrane helix</keyword>
<dbReference type="Pfam" id="PF06022">
    <property type="entry name" value="Cir_Bir_Yir"/>
    <property type="match status" value="1"/>
</dbReference>